<evidence type="ECO:0000313" key="2">
    <source>
        <dbReference type="EMBL" id="VAV83558.1"/>
    </source>
</evidence>
<dbReference type="AlphaFoldDB" id="A0A3B0R6T3"/>
<dbReference type="GO" id="GO:0015995">
    <property type="term" value="P:chlorophyll biosynthetic process"/>
    <property type="evidence" value="ECO:0007669"/>
    <property type="project" value="InterPro"/>
</dbReference>
<evidence type="ECO:0000259" key="1">
    <source>
        <dbReference type="Pfam" id="PF08369"/>
    </source>
</evidence>
<feature type="domain" description="Light-independent protochlorophyllide reductase subunit B-like C-terminal" evidence="1">
    <location>
        <begin position="8"/>
        <end position="52"/>
    </location>
</feature>
<dbReference type="InterPro" id="IPR013580">
    <property type="entry name" value="LI-POR_suB-like_C"/>
</dbReference>
<organism evidence="2">
    <name type="scientific">hydrothermal vent metagenome</name>
    <dbReference type="NCBI Taxonomy" id="652676"/>
    <lineage>
        <taxon>unclassified sequences</taxon>
        <taxon>metagenomes</taxon>
        <taxon>ecological metagenomes</taxon>
    </lineage>
</organism>
<proteinExistence type="predicted"/>
<name>A0A3B0R6T3_9ZZZZ</name>
<gene>
    <name evidence="2" type="ORF">MNBD_DELTA01-2081</name>
</gene>
<protein>
    <recommendedName>
        <fullName evidence="1">Light-independent protochlorophyllide reductase subunit B-like C-terminal domain-containing protein</fullName>
    </recommendedName>
</protein>
<dbReference type="EMBL" id="UOEA01000043">
    <property type="protein sequence ID" value="VAV83558.1"/>
    <property type="molecule type" value="Genomic_DNA"/>
</dbReference>
<dbReference type="GO" id="GO:0015979">
    <property type="term" value="P:photosynthesis"/>
    <property type="evidence" value="ECO:0007669"/>
    <property type="project" value="InterPro"/>
</dbReference>
<dbReference type="Gene3D" id="1.10.8.550">
    <property type="entry name" value="Proto-chlorophyllide reductase 57 kD subunit B"/>
    <property type="match status" value="1"/>
</dbReference>
<accession>A0A3B0R6T3</accession>
<dbReference type="Pfam" id="PF08369">
    <property type="entry name" value="PCP_red"/>
    <property type="match status" value="1"/>
</dbReference>
<reference evidence="2" key="1">
    <citation type="submission" date="2018-06" db="EMBL/GenBank/DDBJ databases">
        <authorList>
            <person name="Zhirakovskaya E."/>
        </authorList>
    </citation>
    <scope>NUCLEOTIDE SEQUENCE</scope>
</reference>
<dbReference type="InterPro" id="IPR042298">
    <property type="entry name" value="P-CP_red_C"/>
</dbReference>
<dbReference type="GO" id="GO:0016491">
    <property type="term" value="F:oxidoreductase activity"/>
    <property type="evidence" value="ECO:0007669"/>
    <property type="project" value="InterPro"/>
</dbReference>
<sequence>MSETTIEWDAEALAKLEKAPVFVRKMIKGKVEKAAAAMGETTITAELMDKIKQLEMG</sequence>